<dbReference type="InterPro" id="IPR050645">
    <property type="entry name" value="Histidine_acid_phosphatase"/>
</dbReference>
<reference evidence="4" key="1">
    <citation type="submission" date="2021-12" db="EMBL/GenBank/DDBJ databases">
        <title>Curvularia clavata genome.</title>
        <authorList>
            <person name="Cao Y."/>
        </authorList>
    </citation>
    <scope>NUCLEOTIDE SEQUENCE</scope>
    <source>
        <strain evidence="4">Yc1106</strain>
    </source>
</reference>
<evidence type="ECO:0000313" key="5">
    <source>
        <dbReference type="Proteomes" id="UP001056012"/>
    </source>
</evidence>
<feature type="chain" id="PRO_5040509246" evidence="3">
    <location>
        <begin position="19"/>
        <end position="476"/>
    </location>
</feature>
<dbReference type="SUPFAM" id="SSF53254">
    <property type="entry name" value="Phosphoglycerate mutase-like"/>
    <property type="match status" value="1"/>
</dbReference>
<dbReference type="InterPro" id="IPR000560">
    <property type="entry name" value="His_Pase_clade-2"/>
</dbReference>
<feature type="signal peptide" evidence="3">
    <location>
        <begin position="1"/>
        <end position="18"/>
    </location>
</feature>
<gene>
    <name evidence="4" type="ORF">yc1106_06374</name>
</gene>
<evidence type="ECO:0000256" key="3">
    <source>
        <dbReference type="SAM" id="SignalP"/>
    </source>
</evidence>
<keyword evidence="5" id="KW-1185">Reference proteome</keyword>
<organism evidence="4 5">
    <name type="scientific">Curvularia clavata</name>
    <dbReference type="NCBI Taxonomy" id="95742"/>
    <lineage>
        <taxon>Eukaryota</taxon>
        <taxon>Fungi</taxon>
        <taxon>Dikarya</taxon>
        <taxon>Ascomycota</taxon>
        <taxon>Pezizomycotina</taxon>
        <taxon>Dothideomycetes</taxon>
        <taxon>Pleosporomycetidae</taxon>
        <taxon>Pleosporales</taxon>
        <taxon>Pleosporineae</taxon>
        <taxon>Pleosporaceae</taxon>
        <taxon>Curvularia</taxon>
    </lineage>
</organism>
<keyword evidence="2" id="KW-0472">Membrane</keyword>
<sequence>MLFRYLSFAPALLATVQAETILGVTVFTRHGDRTSKHYKGYNLTNLGIQQNYNVGADYRDLYISANSSKQILGISENKAVNSQLFASAPDQAVLLNTATAFLQGLYPPLQSLDSGLAVQSLNNGDEVTAPLEGYQYLVLHSENDDSPDTIWLKGDEECPVLTTSMKNYKNSEAIKQKSEETKSFYQGFWDDLKNVYDMKESNMTYENAYTIFDLINVGIIHNTSMKDAVTPEQLTQLRTLADAYEFGLSYDQNDKARSIGAQAFAGGILAQLKSIVSSQGKLKFSLLAGSYDTFQGFFGLANLTSVSPDFFGLPDYASTMSFEIFTAQNVSAFPSNTEDLRVRFLFRNGSTAGEEPRAFPLFNGKEESLSYSEFVGKMEDIAITKPEQWCSTCGSDLLFCEAYAKQGQSPVSTENHQGGGMSNAVAGVIGAMVTLGVVALVSAAAFFVLRKRRVNAHFAQSEQMRQKSTGSDGVSV</sequence>
<dbReference type="VEuPathDB" id="FungiDB:yc1106_06374"/>
<dbReference type="Proteomes" id="UP001056012">
    <property type="component" value="Chromosome 4"/>
</dbReference>
<protein>
    <submittedName>
        <fullName evidence="4">Phosphoglycerate mutase-like protein</fullName>
    </submittedName>
</protein>
<feature type="transmembrane region" description="Helical" evidence="2">
    <location>
        <begin position="424"/>
        <end position="449"/>
    </location>
</feature>
<proteinExistence type="inferred from homology"/>
<evidence type="ECO:0000256" key="2">
    <source>
        <dbReference type="SAM" id="Phobius"/>
    </source>
</evidence>
<dbReference type="Pfam" id="PF00328">
    <property type="entry name" value="His_Phos_2"/>
    <property type="match status" value="1"/>
</dbReference>
<dbReference type="AlphaFoldDB" id="A0A9Q8ZCB5"/>
<keyword evidence="2" id="KW-0812">Transmembrane</keyword>
<evidence type="ECO:0000313" key="4">
    <source>
        <dbReference type="EMBL" id="USP79100.1"/>
    </source>
</evidence>
<dbReference type="PANTHER" id="PTHR11567:SF142">
    <property type="entry name" value="PHOSPHOGLYCERATE MUTASE-LIKE PROTEIN"/>
    <property type="match status" value="1"/>
</dbReference>
<dbReference type="EMBL" id="CP089277">
    <property type="protein sequence ID" value="USP79100.1"/>
    <property type="molecule type" value="Genomic_DNA"/>
</dbReference>
<comment type="similarity">
    <text evidence="1">Belongs to the histidine acid phosphatase family.</text>
</comment>
<dbReference type="InterPro" id="IPR029033">
    <property type="entry name" value="His_PPase_superfam"/>
</dbReference>
<dbReference type="PANTHER" id="PTHR11567">
    <property type="entry name" value="ACID PHOSPHATASE-RELATED"/>
    <property type="match status" value="1"/>
</dbReference>
<name>A0A9Q8ZCB5_CURCL</name>
<keyword evidence="2" id="KW-1133">Transmembrane helix</keyword>
<accession>A0A9Q8ZCB5</accession>
<dbReference type="OrthoDB" id="258392at2759"/>
<keyword evidence="3" id="KW-0732">Signal</keyword>
<dbReference type="Gene3D" id="3.40.50.1240">
    <property type="entry name" value="Phosphoglycerate mutase-like"/>
    <property type="match status" value="1"/>
</dbReference>
<dbReference type="GO" id="GO:0016791">
    <property type="term" value="F:phosphatase activity"/>
    <property type="evidence" value="ECO:0007669"/>
    <property type="project" value="TreeGrafter"/>
</dbReference>
<evidence type="ECO:0000256" key="1">
    <source>
        <dbReference type="ARBA" id="ARBA00005375"/>
    </source>
</evidence>